<dbReference type="EMBL" id="SDIL01000013">
    <property type="protein sequence ID" value="RXK40977.1"/>
    <property type="molecule type" value="Genomic_DNA"/>
</dbReference>
<sequence length="162" mass="18522">MASGLSGITPLERSGSEVGVFGLIRWPLLMSDCLQLQFDPLKDPVRLLGDEDEDDEFRAHRDRDFSDYGIDHFERGATHRHNERDPYVPLDPVIDYVLDQNAGIAGFMQSELFLHHIEAVAGSPWPIPDDFGVQRYINTYQAVLDTLCERFSEITREELENL</sequence>
<dbReference type="AlphaFoldDB" id="A0A4V1M4N4"/>
<accession>A0A4V1M4N4</accession>
<dbReference type="Proteomes" id="UP000289152">
    <property type="component" value="Unassembled WGS sequence"/>
</dbReference>
<keyword evidence="2" id="KW-1185">Reference proteome</keyword>
<organism evidence="1 2">
    <name type="scientific">Tremella mesenterica</name>
    <name type="common">Jelly fungus</name>
    <dbReference type="NCBI Taxonomy" id="5217"/>
    <lineage>
        <taxon>Eukaryota</taxon>
        <taxon>Fungi</taxon>
        <taxon>Dikarya</taxon>
        <taxon>Basidiomycota</taxon>
        <taxon>Agaricomycotina</taxon>
        <taxon>Tremellomycetes</taxon>
        <taxon>Tremellales</taxon>
        <taxon>Tremellaceae</taxon>
        <taxon>Tremella</taxon>
    </lineage>
</organism>
<gene>
    <name evidence="1" type="ORF">M231_01825</name>
</gene>
<dbReference type="VEuPathDB" id="FungiDB:TREMEDRAFT_60546"/>
<protein>
    <submittedName>
        <fullName evidence="1">Uncharacterized protein</fullName>
    </submittedName>
</protein>
<proteinExistence type="predicted"/>
<name>A0A4V1M4N4_TREME</name>
<reference evidence="1 2" key="1">
    <citation type="submission" date="2016-06" db="EMBL/GenBank/DDBJ databases">
        <title>Evolution of pathogenesis and genome organization in the Tremellales.</title>
        <authorList>
            <person name="Cuomo C."/>
            <person name="Litvintseva A."/>
            <person name="Heitman J."/>
            <person name="Chen Y."/>
            <person name="Sun S."/>
            <person name="Springer D."/>
            <person name="Dromer F."/>
            <person name="Young S."/>
            <person name="Zeng Q."/>
            <person name="Chapman S."/>
            <person name="Gujja S."/>
            <person name="Saif S."/>
            <person name="Birren B."/>
        </authorList>
    </citation>
    <scope>NUCLEOTIDE SEQUENCE [LARGE SCALE GENOMIC DNA]</scope>
    <source>
        <strain evidence="1 2">ATCC 28783</strain>
    </source>
</reference>
<evidence type="ECO:0000313" key="1">
    <source>
        <dbReference type="EMBL" id="RXK40977.1"/>
    </source>
</evidence>
<dbReference type="InParanoid" id="A0A4V1M4N4"/>
<comment type="caution">
    <text evidence="1">The sequence shown here is derived from an EMBL/GenBank/DDBJ whole genome shotgun (WGS) entry which is preliminary data.</text>
</comment>
<evidence type="ECO:0000313" key="2">
    <source>
        <dbReference type="Proteomes" id="UP000289152"/>
    </source>
</evidence>